<evidence type="ECO:0000313" key="2">
    <source>
        <dbReference type="Proteomes" id="UP000006729"/>
    </source>
</evidence>
<name>A0ACC0RJL7_POPTR</name>
<comment type="caution">
    <text evidence="1">The sequence shown here is derived from an EMBL/GenBank/DDBJ whole genome shotgun (WGS) entry which is preliminary data.</text>
</comment>
<dbReference type="Proteomes" id="UP000006729">
    <property type="component" value="Chromosome 19"/>
</dbReference>
<dbReference type="EMBL" id="CM009308">
    <property type="protein sequence ID" value="KAI9377254.1"/>
    <property type="molecule type" value="Genomic_DNA"/>
</dbReference>
<protein>
    <submittedName>
        <fullName evidence="1">Uncharacterized protein</fullName>
    </submittedName>
</protein>
<evidence type="ECO:0000313" key="1">
    <source>
        <dbReference type="EMBL" id="KAI9377254.1"/>
    </source>
</evidence>
<gene>
    <name evidence="1" type="ORF">POPTR_019G040301v4</name>
</gene>
<sequence length="510" mass="55445">MTTKPSAFTLNYIIHVSLKAILTIFTFSIAISKYFLFWASLLFLWLLVLFYLFGNTASEYFCSSLEDLSKLLNLSPTIVGVTLLSLGNSAPNVFASVVSFMGDGTSDFGFNTVLGGASFVTCVVVGILSILAKQEEFRVNRDAFVRDICFFLLVLASLIFILIYGKINMWGAMGFLLMYIVYVMVVYISQVHGNGSINESERDHNSSNGSDLSIPILSSMEKGEHNYVKESGFECGPEVEMNKCCFCVRLSAPCSTLLRILEMPLSLPRRLTIPVVCEKRWSKPTAVASVTLAPVLLSTLWNAQDECATFNTILIVNGIGLMFGMTFGVLASVKIENSGPPKKCLLPWLAAGFLMSVTWSYILAQELVGLLVSLGYIFGISPSILGLTVLSWGNSIGDLITNLILAVNRGPEGAQVAISGCYAGPIFNILFGLGLSLFGSACYAYPSRVVIPKDPYLLETVGFLVGGLLWALVVLPGRNMRLDWVLGGGLLAIYLMSASSRVIQTFSSPM</sequence>
<reference evidence="1 2" key="1">
    <citation type="journal article" date="2006" name="Science">
        <title>The genome of black cottonwood, Populus trichocarpa (Torr. &amp; Gray).</title>
        <authorList>
            <person name="Tuskan G.A."/>
            <person name="Difazio S."/>
            <person name="Jansson S."/>
            <person name="Bohlmann J."/>
            <person name="Grigoriev I."/>
            <person name="Hellsten U."/>
            <person name="Putnam N."/>
            <person name="Ralph S."/>
            <person name="Rombauts S."/>
            <person name="Salamov A."/>
            <person name="Schein J."/>
            <person name="Sterck L."/>
            <person name="Aerts A."/>
            <person name="Bhalerao R.R."/>
            <person name="Bhalerao R.P."/>
            <person name="Blaudez D."/>
            <person name="Boerjan W."/>
            <person name="Brun A."/>
            <person name="Brunner A."/>
            <person name="Busov V."/>
            <person name="Campbell M."/>
            <person name="Carlson J."/>
            <person name="Chalot M."/>
            <person name="Chapman J."/>
            <person name="Chen G.L."/>
            <person name="Cooper D."/>
            <person name="Coutinho P.M."/>
            <person name="Couturier J."/>
            <person name="Covert S."/>
            <person name="Cronk Q."/>
            <person name="Cunningham R."/>
            <person name="Davis J."/>
            <person name="Degroeve S."/>
            <person name="Dejardin A."/>
            <person name="Depamphilis C."/>
            <person name="Detter J."/>
            <person name="Dirks B."/>
            <person name="Dubchak I."/>
            <person name="Duplessis S."/>
            <person name="Ehlting J."/>
            <person name="Ellis B."/>
            <person name="Gendler K."/>
            <person name="Goodstein D."/>
            <person name="Gribskov M."/>
            <person name="Grimwood J."/>
            <person name="Groover A."/>
            <person name="Gunter L."/>
            <person name="Hamberger B."/>
            <person name="Heinze B."/>
            <person name="Helariutta Y."/>
            <person name="Henrissat B."/>
            <person name="Holligan D."/>
            <person name="Holt R."/>
            <person name="Huang W."/>
            <person name="Islam-Faridi N."/>
            <person name="Jones S."/>
            <person name="Jones-Rhoades M."/>
            <person name="Jorgensen R."/>
            <person name="Joshi C."/>
            <person name="Kangasjarvi J."/>
            <person name="Karlsson J."/>
            <person name="Kelleher C."/>
            <person name="Kirkpatrick R."/>
            <person name="Kirst M."/>
            <person name="Kohler A."/>
            <person name="Kalluri U."/>
            <person name="Larimer F."/>
            <person name="Leebens-Mack J."/>
            <person name="Leple J.C."/>
            <person name="Locascio P."/>
            <person name="Lou Y."/>
            <person name="Lucas S."/>
            <person name="Martin F."/>
            <person name="Montanini B."/>
            <person name="Napoli C."/>
            <person name="Nelson D.R."/>
            <person name="Nelson C."/>
            <person name="Nieminen K."/>
            <person name="Nilsson O."/>
            <person name="Pereda V."/>
            <person name="Peter G."/>
            <person name="Philippe R."/>
            <person name="Pilate G."/>
            <person name="Poliakov A."/>
            <person name="Razumovskaya J."/>
            <person name="Richardson P."/>
            <person name="Rinaldi C."/>
            <person name="Ritland K."/>
            <person name="Rouze P."/>
            <person name="Ryaboy D."/>
            <person name="Schmutz J."/>
            <person name="Schrader J."/>
            <person name="Segerman B."/>
            <person name="Shin H."/>
            <person name="Siddiqui A."/>
            <person name="Sterky F."/>
            <person name="Terry A."/>
            <person name="Tsai C.J."/>
            <person name="Uberbacher E."/>
            <person name="Unneberg P."/>
            <person name="Vahala J."/>
            <person name="Wall K."/>
            <person name="Wessler S."/>
            <person name="Yang G."/>
            <person name="Yin T."/>
            <person name="Douglas C."/>
            <person name="Marra M."/>
            <person name="Sandberg G."/>
            <person name="Van de Peer Y."/>
            <person name="Rokhsar D."/>
        </authorList>
    </citation>
    <scope>NUCLEOTIDE SEQUENCE [LARGE SCALE GENOMIC DNA]</scope>
    <source>
        <strain evidence="2">cv. Nisqually</strain>
    </source>
</reference>
<organism evidence="1 2">
    <name type="scientific">Populus trichocarpa</name>
    <name type="common">Western balsam poplar</name>
    <name type="synonym">Populus balsamifera subsp. trichocarpa</name>
    <dbReference type="NCBI Taxonomy" id="3694"/>
    <lineage>
        <taxon>Eukaryota</taxon>
        <taxon>Viridiplantae</taxon>
        <taxon>Streptophyta</taxon>
        <taxon>Embryophyta</taxon>
        <taxon>Tracheophyta</taxon>
        <taxon>Spermatophyta</taxon>
        <taxon>Magnoliopsida</taxon>
        <taxon>eudicotyledons</taxon>
        <taxon>Gunneridae</taxon>
        <taxon>Pentapetalae</taxon>
        <taxon>rosids</taxon>
        <taxon>fabids</taxon>
        <taxon>Malpighiales</taxon>
        <taxon>Salicaceae</taxon>
        <taxon>Saliceae</taxon>
        <taxon>Populus</taxon>
    </lineage>
</organism>
<accession>A0ACC0RJL7</accession>
<proteinExistence type="predicted"/>
<keyword evidence="2" id="KW-1185">Reference proteome</keyword>